<dbReference type="RefSeq" id="WP_011629498.1">
    <property type="nucleotide sequence ID" value="NC_008340.1"/>
</dbReference>
<evidence type="ECO:0000313" key="4">
    <source>
        <dbReference type="EMBL" id="ABI57104.1"/>
    </source>
</evidence>
<proteinExistence type="inferred from homology"/>
<dbReference type="PANTHER" id="PTHR35861:SF1">
    <property type="entry name" value="PHAGE TAIL SHEATH PROTEIN"/>
    <property type="match status" value="1"/>
</dbReference>
<evidence type="ECO:0000259" key="2">
    <source>
        <dbReference type="Pfam" id="PF04984"/>
    </source>
</evidence>
<protein>
    <submittedName>
        <fullName evidence="4">Phage tail sheath protein</fullName>
    </submittedName>
</protein>
<dbReference type="HOGENOM" id="CLU_009303_1_0_6"/>
<feature type="domain" description="Tail sheath protein C-terminal" evidence="3">
    <location>
        <begin position="412"/>
        <end position="519"/>
    </location>
</feature>
<feature type="domain" description="Tail sheath protein subtilisin-like" evidence="2">
    <location>
        <begin position="235"/>
        <end position="407"/>
    </location>
</feature>
<dbReference type="Gene3D" id="3.40.50.11780">
    <property type="match status" value="2"/>
</dbReference>
<evidence type="ECO:0000313" key="5">
    <source>
        <dbReference type="Proteomes" id="UP000001962"/>
    </source>
</evidence>
<accession>Q0A7T3</accession>
<name>Q0A7T3_ALKEH</name>
<dbReference type="InterPro" id="IPR052042">
    <property type="entry name" value="Tail_sheath_structural"/>
</dbReference>
<evidence type="ECO:0000256" key="1">
    <source>
        <dbReference type="ARBA" id="ARBA00008005"/>
    </source>
</evidence>
<dbReference type="Proteomes" id="UP000001962">
    <property type="component" value="Chromosome"/>
</dbReference>
<gene>
    <name evidence="4" type="ordered locus">Mlg_1758</name>
</gene>
<keyword evidence="5" id="KW-1185">Reference proteome</keyword>
<organism evidence="4 5">
    <name type="scientific">Alkalilimnicola ehrlichii (strain ATCC BAA-1101 / DSM 17681 / MLHE-1)</name>
    <dbReference type="NCBI Taxonomy" id="187272"/>
    <lineage>
        <taxon>Bacteria</taxon>
        <taxon>Pseudomonadati</taxon>
        <taxon>Pseudomonadota</taxon>
        <taxon>Gammaproteobacteria</taxon>
        <taxon>Chromatiales</taxon>
        <taxon>Ectothiorhodospiraceae</taxon>
        <taxon>Alkalilimnicola</taxon>
    </lineage>
</organism>
<evidence type="ECO:0000259" key="3">
    <source>
        <dbReference type="Pfam" id="PF17482"/>
    </source>
</evidence>
<reference evidence="5" key="1">
    <citation type="submission" date="2006-08" db="EMBL/GenBank/DDBJ databases">
        <title>Complete sequence of Alkalilimnicola ehrilichei MLHE-1.</title>
        <authorList>
            <person name="Copeland A."/>
            <person name="Lucas S."/>
            <person name="Lapidus A."/>
            <person name="Barry K."/>
            <person name="Detter J.C."/>
            <person name="Glavina del Rio T."/>
            <person name="Hammon N."/>
            <person name="Israni S."/>
            <person name="Dalin E."/>
            <person name="Tice H."/>
            <person name="Pitluck S."/>
            <person name="Sims D."/>
            <person name="Brettin T."/>
            <person name="Bruce D."/>
            <person name="Han C."/>
            <person name="Tapia R."/>
            <person name="Gilna P."/>
            <person name="Schmutz J."/>
            <person name="Larimer F."/>
            <person name="Land M."/>
            <person name="Hauser L."/>
            <person name="Kyrpides N."/>
            <person name="Mikhailova N."/>
            <person name="Oremland R.S."/>
            <person name="Hoeft S.E."/>
            <person name="Switzer-Blum J."/>
            <person name="Kulp T."/>
            <person name="King G."/>
            <person name="Tabita R."/>
            <person name="Witte B."/>
            <person name="Santini J.M."/>
            <person name="Basu P."/>
            <person name="Hollibaugh J.T."/>
            <person name="Xie G."/>
            <person name="Stolz J.F."/>
            <person name="Richardson P."/>
        </authorList>
    </citation>
    <scope>NUCLEOTIDE SEQUENCE [LARGE SCALE GENOMIC DNA]</scope>
    <source>
        <strain evidence="5">ATCC BAA-1101 / DSM 17681 / MLHE-1</strain>
    </source>
</reference>
<dbReference type="PANTHER" id="PTHR35861">
    <property type="match status" value="1"/>
</dbReference>
<dbReference type="AlphaFoldDB" id="Q0A7T3"/>
<dbReference type="eggNOG" id="COG3497">
    <property type="taxonomic scope" value="Bacteria"/>
</dbReference>
<dbReference type="EMBL" id="CP000453">
    <property type="protein sequence ID" value="ABI57104.1"/>
    <property type="molecule type" value="Genomic_DNA"/>
</dbReference>
<dbReference type="InterPro" id="IPR035089">
    <property type="entry name" value="Phage_sheath_subtilisin"/>
</dbReference>
<dbReference type="KEGG" id="aeh:Mlg_1758"/>
<dbReference type="Pfam" id="PF17482">
    <property type="entry name" value="Phage_sheath_1C"/>
    <property type="match status" value="1"/>
</dbReference>
<dbReference type="OrthoDB" id="9767864at2"/>
<dbReference type="Pfam" id="PF04984">
    <property type="entry name" value="Phage_sheath_1"/>
    <property type="match status" value="1"/>
</dbReference>
<sequence length="524" mass="57125">MASYLHPGVYIEEIPSGSRPIDAAGTSTAAFIGYTTRGPVDEPTFITSWEDYENIFGGIREVEDSVSGIDSMKNARLGQEIDTLGLSVFAYFQNGGGKAYIIRTASDTKVADGALEDSGTDLIGFEAVNPGTWGNRLRVRLTAKPDASDSRFTVEIGRGDGDDFVADETFTDVSLEKGDNDYLTTVLKEGSELLRVSDEDDIADAVAVINAAGTDGVSVEMTGGEDGTPGGANEYTGIFSKLLKYRDINIILLPDQTWGGAGQGIIESAISHCETMKNRMVIFDLPPGQELEKEKDVTDLALTTSTYAATYYPWALVSNPHYNPDTNPGAERMVLAPAGGFAAGQWARTDGRRGVWKAPAGVETNLLGIRKLLYTVEDAEQQYLNPLGVNALRQLPNYGSVIWGSRTRATRANPEWRYIPVRRTAIFIEESIFHGIHWAVFEPNDHRLWSALRTNIESFLGGLHRSGAFQGEKASDAYFVRCGLGQTMRQGDIDRGQVIVEVGFAPLKPAEFVIVRIQQKVGQQ</sequence>
<comment type="similarity">
    <text evidence="1">Belongs to the myoviridae tail sheath protein family.</text>
</comment>
<dbReference type="InterPro" id="IPR020287">
    <property type="entry name" value="Tail_sheath_C"/>
</dbReference>